<name>A0AAV4TPW7_9ARAC</name>
<accession>A0AAV4TPW7</accession>
<reference evidence="1 2" key="1">
    <citation type="submission" date="2021-06" db="EMBL/GenBank/DDBJ databases">
        <title>Caerostris darwini draft genome.</title>
        <authorList>
            <person name="Kono N."/>
            <person name="Arakawa K."/>
        </authorList>
    </citation>
    <scope>NUCLEOTIDE SEQUENCE [LARGE SCALE GENOMIC DNA]</scope>
</reference>
<keyword evidence="2" id="KW-1185">Reference proteome</keyword>
<evidence type="ECO:0000313" key="2">
    <source>
        <dbReference type="Proteomes" id="UP001054837"/>
    </source>
</evidence>
<dbReference type="EMBL" id="BPLQ01010012">
    <property type="protein sequence ID" value="GIY47789.1"/>
    <property type="molecule type" value="Genomic_DNA"/>
</dbReference>
<gene>
    <name evidence="1" type="ORF">CDAR_541281</name>
</gene>
<organism evidence="1 2">
    <name type="scientific">Caerostris darwini</name>
    <dbReference type="NCBI Taxonomy" id="1538125"/>
    <lineage>
        <taxon>Eukaryota</taxon>
        <taxon>Metazoa</taxon>
        <taxon>Ecdysozoa</taxon>
        <taxon>Arthropoda</taxon>
        <taxon>Chelicerata</taxon>
        <taxon>Arachnida</taxon>
        <taxon>Araneae</taxon>
        <taxon>Araneomorphae</taxon>
        <taxon>Entelegynae</taxon>
        <taxon>Araneoidea</taxon>
        <taxon>Araneidae</taxon>
        <taxon>Caerostris</taxon>
    </lineage>
</organism>
<proteinExistence type="predicted"/>
<protein>
    <submittedName>
        <fullName evidence="1">Uncharacterized protein</fullName>
    </submittedName>
</protein>
<dbReference type="AlphaFoldDB" id="A0AAV4TPW7"/>
<comment type="caution">
    <text evidence="1">The sequence shown here is derived from an EMBL/GenBank/DDBJ whole genome shotgun (WGS) entry which is preliminary data.</text>
</comment>
<sequence>MNEGYYNGALNIFNALLVDMEDSTKVEVNSWLLERPATWLVFYYRRGRLQICLYVFRWSSVLVCKRDSTLIIEIPGGRTVIIAMGGWPA</sequence>
<evidence type="ECO:0000313" key="1">
    <source>
        <dbReference type="EMBL" id="GIY47789.1"/>
    </source>
</evidence>
<dbReference type="Proteomes" id="UP001054837">
    <property type="component" value="Unassembled WGS sequence"/>
</dbReference>